<sequence length="126" mass="14386">MYNLNGLYMWPGTPVTSTYRLDNPERYRSTMLEIGPRNKIARTFSRSGTGPLLLPGKQYNCSFHSQDGTPHRVRLFHPGQSSQTRITLAWDRGLLPSPWRRAVWGGVCRGIMWVVPVSVIRNMHCA</sequence>
<protein>
    <submittedName>
        <fullName evidence="1">Uncharacterized protein</fullName>
    </submittedName>
</protein>
<keyword evidence="2" id="KW-1185">Reference proteome</keyword>
<evidence type="ECO:0000313" key="1">
    <source>
        <dbReference type="EMBL" id="GBP36196.1"/>
    </source>
</evidence>
<dbReference type="Proteomes" id="UP000299102">
    <property type="component" value="Unassembled WGS sequence"/>
</dbReference>
<evidence type="ECO:0000313" key="2">
    <source>
        <dbReference type="Proteomes" id="UP000299102"/>
    </source>
</evidence>
<gene>
    <name evidence="1" type="ORF">EVAR_4341_1</name>
</gene>
<dbReference type="AlphaFoldDB" id="A0A4C1VBN3"/>
<comment type="caution">
    <text evidence="1">The sequence shown here is derived from an EMBL/GenBank/DDBJ whole genome shotgun (WGS) entry which is preliminary data.</text>
</comment>
<reference evidence="1 2" key="1">
    <citation type="journal article" date="2019" name="Commun. Biol.">
        <title>The bagworm genome reveals a unique fibroin gene that provides high tensile strength.</title>
        <authorList>
            <person name="Kono N."/>
            <person name="Nakamura H."/>
            <person name="Ohtoshi R."/>
            <person name="Tomita M."/>
            <person name="Numata K."/>
            <person name="Arakawa K."/>
        </authorList>
    </citation>
    <scope>NUCLEOTIDE SEQUENCE [LARGE SCALE GENOMIC DNA]</scope>
</reference>
<proteinExistence type="predicted"/>
<dbReference type="EMBL" id="BGZK01000315">
    <property type="protein sequence ID" value="GBP36196.1"/>
    <property type="molecule type" value="Genomic_DNA"/>
</dbReference>
<accession>A0A4C1VBN3</accession>
<organism evidence="1 2">
    <name type="scientific">Eumeta variegata</name>
    <name type="common">Bagworm moth</name>
    <name type="synonym">Eumeta japonica</name>
    <dbReference type="NCBI Taxonomy" id="151549"/>
    <lineage>
        <taxon>Eukaryota</taxon>
        <taxon>Metazoa</taxon>
        <taxon>Ecdysozoa</taxon>
        <taxon>Arthropoda</taxon>
        <taxon>Hexapoda</taxon>
        <taxon>Insecta</taxon>
        <taxon>Pterygota</taxon>
        <taxon>Neoptera</taxon>
        <taxon>Endopterygota</taxon>
        <taxon>Lepidoptera</taxon>
        <taxon>Glossata</taxon>
        <taxon>Ditrysia</taxon>
        <taxon>Tineoidea</taxon>
        <taxon>Psychidae</taxon>
        <taxon>Oiketicinae</taxon>
        <taxon>Eumeta</taxon>
    </lineage>
</organism>
<name>A0A4C1VBN3_EUMVA</name>